<protein>
    <recommendedName>
        <fullName evidence="4">LysM domain-containing protein</fullName>
    </recommendedName>
</protein>
<evidence type="ECO:0000256" key="3">
    <source>
        <dbReference type="SAM" id="SignalP"/>
    </source>
</evidence>
<dbReference type="CDD" id="cd00118">
    <property type="entry name" value="LysM"/>
    <property type="match status" value="6"/>
</dbReference>
<dbReference type="PROSITE" id="PS51782">
    <property type="entry name" value="LYSM"/>
    <property type="match status" value="5"/>
</dbReference>
<dbReference type="SUPFAM" id="SSF54106">
    <property type="entry name" value="LysM domain"/>
    <property type="match status" value="6"/>
</dbReference>
<evidence type="ECO:0000259" key="4">
    <source>
        <dbReference type="PROSITE" id="PS51782"/>
    </source>
</evidence>
<organism evidence="5">
    <name type="scientific">Psilocybe cubensis</name>
    <name type="common">Psychedelic mushroom</name>
    <name type="synonym">Stropharia cubensis</name>
    <dbReference type="NCBI Taxonomy" id="181762"/>
    <lineage>
        <taxon>Eukaryota</taxon>
        <taxon>Fungi</taxon>
        <taxon>Dikarya</taxon>
        <taxon>Basidiomycota</taxon>
        <taxon>Agaricomycotina</taxon>
        <taxon>Agaricomycetes</taxon>
        <taxon>Agaricomycetidae</taxon>
        <taxon>Agaricales</taxon>
        <taxon>Agaricineae</taxon>
        <taxon>Strophariaceae</taxon>
        <taxon>Psilocybe</taxon>
    </lineage>
</organism>
<sequence length="769" mass="82079">MALMALFLLAYFLTSGRAQTQATFSIFSNASDIYPLPSDPNCANALATQFQCDSTIAFTIPSSASPLPNLTSSDLSSLCTPTCFSSLANTIKDIDTLATYLPKPKFQSCVMSGSTFCLNIAQNSTSTTDTSLLTLPKSELCSTCTIQPLAVQMESSFGWDSNFVQNWTAIQTECGVSFDNTIPPSLLLNEINANATTYNVTAKPMVAPASADNCVFSTYTVQNGDTCQSIAQSHSLSYDQLISVNGLDVNCTTLPAVGQPICLPGFCTLYTVQANDTCVTIYQANNIGWTQLIAWNPQLDSYCSNIDSQVGKGICISPPGGGYTPTTTVPIVTANAVHLLPQSLQALTANAVFGTKQWQEHFQITNDTFYELNPSLDQNCDNLLAGFDYCVAAFQDGSDFPVGTGFAQVTTTGNVSASPVTVPPTAPTRTQQVIIPPTIAPGTIDNSTCLRYYTVQPGDTCFGIEVIFNIQDSWFHQWNPQVGLAYCVYGPITFTTPIITLLPTSTVASSTVSASSPTSGIPSSTPTNIASGTITTGCLEYYTVQSGDFCGKIDDQFGITLDQLLTWNPEINSGCTNIQVGLAYCVSGPASTVSSSSTPVPSPTASGTITVGCTEYYTVVSGDSCPAIESKFSITFAQFQQWNPEVDANCDNIFVGLQYCVAGPASTSTITTSPAASPTASGTITPAQGCKLYYTTVSGDFCFKIETQFNITLAQFLEWNPEINSDCTNLQLGLEYEDEHNEHTLLIYQIFSCLISPKSKSLPRKLSGL</sequence>
<keyword evidence="3" id="KW-0732">Signal</keyword>
<feature type="domain" description="LysM" evidence="4">
    <location>
        <begin position="692"/>
        <end position="738"/>
    </location>
</feature>
<dbReference type="SMART" id="SM00257">
    <property type="entry name" value="LysM"/>
    <property type="match status" value="6"/>
</dbReference>
<feature type="domain" description="LysM" evidence="4">
    <location>
        <begin position="217"/>
        <end position="263"/>
    </location>
</feature>
<gene>
    <name evidence="5" type="ORF">JR316_009636</name>
</gene>
<comment type="caution">
    <text evidence="5">The sequence shown here is derived from an EMBL/GenBank/DDBJ whole genome shotgun (WGS) entry which is preliminary data.</text>
</comment>
<evidence type="ECO:0000313" key="5">
    <source>
        <dbReference type="EMBL" id="KAG5164946.1"/>
    </source>
</evidence>
<reference evidence="5" key="1">
    <citation type="submission" date="2021-02" db="EMBL/GenBank/DDBJ databases">
        <title>Psilocybe cubensis genome.</title>
        <authorList>
            <person name="Mckernan K.J."/>
            <person name="Crawford S."/>
            <person name="Trippe A."/>
            <person name="Kane L.T."/>
            <person name="Mclaughlin S."/>
        </authorList>
    </citation>
    <scope>NUCLEOTIDE SEQUENCE [LARGE SCALE GENOMIC DNA]</scope>
    <source>
        <strain evidence="5">MGC-MH-2018</strain>
    </source>
</reference>
<dbReference type="EMBL" id="JAFIQS010000010">
    <property type="protein sequence ID" value="KAG5164946.1"/>
    <property type="molecule type" value="Genomic_DNA"/>
</dbReference>
<feature type="domain" description="LysM" evidence="4">
    <location>
        <begin position="268"/>
        <end position="316"/>
    </location>
</feature>
<dbReference type="GO" id="GO:0008061">
    <property type="term" value="F:chitin binding"/>
    <property type="evidence" value="ECO:0007669"/>
    <property type="project" value="UniProtKB-KW"/>
</dbReference>
<evidence type="ECO:0000256" key="1">
    <source>
        <dbReference type="ARBA" id="ARBA00022669"/>
    </source>
</evidence>
<dbReference type="PANTHER" id="PTHR34997">
    <property type="entry name" value="AM15"/>
    <property type="match status" value="1"/>
</dbReference>
<accession>A0A8H8CGQ9</accession>
<dbReference type="PANTHER" id="PTHR34997:SF1">
    <property type="entry name" value="PEPTIDOGLYCAN-BINDING LYSIN DOMAIN"/>
    <property type="match status" value="1"/>
</dbReference>
<dbReference type="Gene3D" id="3.10.350.10">
    <property type="entry name" value="LysM domain"/>
    <property type="match status" value="6"/>
</dbReference>
<keyword evidence="2" id="KW-0843">Virulence</keyword>
<dbReference type="AlphaFoldDB" id="A0A8H8CGQ9"/>
<name>A0A8H8CGQ9_PSICU</name>
<proteinExistence type="predicted"/>
<feature type="domain" description="LysM" evidence="4">
    <location>
        <begin position="540"/>
        <end position="586"/>
    </location>
</feature>
<dbReference type="InterPro" id="IPR036779">
    <property type="entry name" value="LysM_dom_sf"/>
</dbReference>
<evidence type="ECO:0000256" key="2">
    <source>
        <dbReference type="ARBA" id="ARBA00023026"/>
    </source>
</evidence>
<feature type="chain" id="PRO_5034477717" description="LysM domain-containing protein" evidence="3">
    <location>
        <begin position="19"/>
        <end position="769"/>
    </location>
</feature>
<feature type="signal peptide" evidence="3">
    <location>
        <begin position="1"/>
        <end position="18"/>
    </location>
</feature>
<keyword evidence="1" id="KW-0147">Chitin-binding</keyword>
<feature type="domain" description="LysM" evidence="4">
    <location>
        <begin position="615"/>
        <end position="661"/>
    </location>
</feature>
<dbReference type="InterPro" id="IPR052210">
    <property type="entry name" value="LysM1-like"/>
</dbReference>
<dbReference type="InterPro" id="IPR018392">
    <property type="entry name" value="LysM"/>
</dbReference>
<dbReference type="Pfam" id="PF01476">
    <property type="entry name" value="LysM"/>
    <property type="match status" value="6"/>
</dbReference>